<feature type="region of interest" description="Disordered" evidence="5">
    <location>
        <begin position="224"/>
        <end position="278"/>
    </location>
</feature>
<evidence type="ECO:0000256" key="1">
    <source>
        <dbReference type="ARBA" id="ARBA00004123"/>
    </source>
</evidence>
<feature type="compositionally biased region" description="Basic and acidic residues" evidence="5">
    <location>
        <begin position="332"/>
        <end position="352"/>
    </location>
</feature>
<name>A0A1X2HMB9_SYNRA</name>
<feature type="compositionally biased region" description="Basic and acidic residues" evidence="5">
    <location>
        <begin position="254"/>
        <end position="269"/>
    </location>
</feature>
<dbReference type="STRING" id="13706.A0A1X2HMB9"/>
<comment type="caution">
    <text evidence="6">The sequence shown here is derived from an EMBL/GenBank/DDBJ whole genome shotgun (WGS) entry which is preliminary data.</text>
</comment>
<keyword evidence="3" id="KW-0804">Transcription</keyword>
<feature type="compositionally biased region" description="Gly residues" evidence="5">
    <location>
        <begin position="130"/>
        <end position="139"/>
    </location>
</feature>
<dbReference type="OMA" id="GTWDKTV"/>
<evidence type="ECO:0000256" key="5">
    <source>
        <dbReference type="SAM" id="MobiDB-lite"/>
    </source>
</evidence>
<dbReference type="InParanoid" id="A0A1X2HMB9"/>
<evidence type="ECO:0000313" key="6">
    <source>
        <dbReference type="EMBL" id="ORZ00501.1"/>
    </source>
</evidence>
<dbReference type="OrthoDB" id="5836119at2759"/>
<organism evidence="6 7">
    <name type="scientific">Syncephalastrum racemosum</name>
    <name type="common">Filamentous fungus</name>
    <dbReference type="NCBI Taxonomy" id="13706"/>
    <lineage>
        <taxon>Eukaryota</taxon>
        <taxon>Fungi</taxon>
        <taxon>Fungi incertae sedis</taxon>
        <taxon>Mucoromycota</taxon>
        <taxon>Mucoromycotina</taxon>
        <taxon>Mucoromycetes</taxon>
        <taxon>Mucorales</taxon>
        <taxon>Syncephalastraceae</taxon>
        <taxon>Syncephalastrum</taxon>
    </lineage>
</organism>
<feature type="compositionally biased region" description="Basic and acidic residues" evidence="5">
    <location>
        <begin position="113"/>
        <end position="129"/>
    </location>
</feature>
<dbReference type="PANTHER" id="PTHR13408:SF0">
    <property type="entry name" value="DNA-DIRECTED RNA POLYMERASE III SUBUNIT RPC4"/>
    <property type="match status" value="1"/>
</dbReference>
<dbReference type="Pfam" id="PF05132">
    <property type="entry name" value="RNA_pol_Rpc4"/>
    <property type="match status" value="1"/>
</dbReference>
<dbReference type="PANTHER" id="PTHR13408">
    <property type="entry name" value="DNA-DIRECTED RNA POLYMERASE III"/>
    <property type="match status" value="1"/>
</dbReference>
<evidence type="ECO:0000313" key="7">
    <source>
        <dbReference type="Proteomes" id="UP000242180"/>
    </source>
</evidence>
<accession>A0A1X2HMB9</accession>
<keyword evidence="7" id="KW-1185">Reference proteome</keyword>
<evidence type="ECO:0000256" key="3">
    <source>
        <dbReference type="ARBA" id="ARBA00023163"/>
    </source>
</evidence>
<sequence>MDDRPVSSPSVNKSTRKFAPSVRGSRGGASARGRGGRSAPSSSSSTAEASTANTAQEAAPPAPPASPSRPIGSLRPESGQEGRLGSVHDSNRTRGGAAKMKFKPTVPAKRNKKEVVKPSSIDERLKEQQGRGGRGGRGGGRGRGRGRGRDIIVEASASGFFSLGPSAMSQRSRMAGTGSFATFGGDAYGAERGESSAQSDMQTMFEGAVDGATPVVFPHVARTAGELDPSDLSTQRQKIPWLRASEDQAPLSKPKSEDKKMPRVKRESGDMDQDDDAAAHSEWLMNEDAPAQNVFGVTRDNQVASIADEEFLFFQLPSTLPQFEKEQDDQDVEMKTEDGTKGKGKQPEKEQEQPPPQQLPEAAKADSLENKMKALELNEVESGQIGTLVVLKSGKMKLRIGDILLDVQQGMRSTFLEDVMVVDAESSQNKKIVELGHIVQKFVCMPDMDSLLNE</sequence>
<comment type="subcellular location">
    <subcellularLocation>
        <location evidence="1">Nucleus</location>
    </subcellularLocation>
</comment>
<dbReference type="EMBL" id="MCGN01000002">
    <property type="protein sequence ID" value="ORZ00501.1"/>
    <property type="molecule type" value="Genomic_DNA"/>
</dbReference>
<dbReference type="FunCoup" id="A0A1X2HMB9">
    <property type="interactions" value="41"/>
</dbReference>
<dbReference type="Proteomes" id="UP000242180">
    <property type="component" value="Unassembled WGS sequence"/>
</dbReference>
<dbReference type="GO" id="GO:0003677">
    <property type="term" value="F:DNA binding"/>
    <property type="evidence" value="ECO:0007669"/>
    <property type="project" value="InterPro"/>
</dbReference>
<proteinExistence type="predicted"/>
<protein>
    <submittedName>
        <fullName evidence="6">RNA polymerase III RPC4-domain-containing protein</fullName>
    </submittedName>
</protein>
<feature type="region of interest" description="Disordered" evidence="5">
    <location>
        <begin position="322"/>
        <end position="360"/>
    </location>
</feature>
<feature type="region of interest" description="Disordered" evidence="5">
    <location>
        <begin position="1"/>
        <end position="147"/>
    </location>
</feature>
<dbReference type="GO" id="GO:0005666">
    <property type="term" value="C:RNA polymerase III complex"/>
    <property type="evidence" value="ECO:0007669"/>
    <property type="project" value="InterPro"/>
</dbReference>
<dbReference type="InterPro" id="IPR007811">
    <property type="entry name" value="RPC4"/>
</dbReference>
<evidence type="ECO:0000256" key="4">
    <source>
        <dbReference type="ARBA" id="ARBA00023242"/>
    </source>
</evidence>
<keyword evidence="4" id="KW-0539">Nucleus</keyword>
<dbReference type="AlphaFoldDB" id="A0A1X2HMB9"/>
<dbReference type="GO" id="GO:0042797">
    <property type="term" value="P:tRNA transcription by RNA polymerase III"/>
    <property type="evidence" value="ECO:0007669"/>
    <property type="project" value="TreeGrafter"/>
</dbReference>
<feature type="compositionally biased region" description="Low complexity" evidence="5">
    <location>
        <begin position="19"/>
        <end position="59"/>
    </location>
</feature>
<reference evidence="6 7" key="1">
    <citation type="submission" date="2016-07" db="EMBL/GenBank/DDBJ databases">
        <title>Pervasive Adenine N6-methylation of Active Genes in Fungi.</title>
        <authorList>
            <consortium name="DOE Joint Genome Institute"/>
            <person name="Mondo S.J."/>
            <person name="Dannebaum R.O."/>
            <person name="Kuo R.C."/>
            <person name="Labutti K."/>
            <person name="Haridas S."/>
            <person name="Kuo A."/>
            <person name="Salamov A."/>
            <person name="Ahrendt S.R."/>
            <person name="Lipzen A."/>
            <person name="Sullivan W."/>
            <person name="Andreopoulos W.B."/>
            <person name="Clum A."/>
            <person name="Lindquist E."/>
            <person name="Daum C."/>
            <person name="Ramamoorthy G.K."/>
            <person name="Gryganskyi A."/>
            <person name="Culley D."/>
            <person name="Magnuson J.K."/>
            <person name="James T.Y."/>
            <person name="O'Malley M.A."/>
            <person name="Stajich J.E."/>
            <person name="Spatafora J.W."/>
            <person name="Visel A."/>
            <person name="Grigoriev I.V."/>
        </authorList>
    </citation>
    <scope>NUCLEOTIDE SEQUENCE [LARGE SCALE GENOMIC DNA]</scope>
    <source>
        <strain evidence="6 7">NRRL 2496</strain>
    </source>
</reference>
<gene>
    <name evidence="6" type="ORF">BCR43DRAFT_560983</name>
</gene>
<keyword evidence="2" id="KW-0240">DNA-directed RNA polymerase</keyword>
<evidence type="ECO:0000256" key="2">
    <source>
        <dbReference type="ARBA" id="ARBA00022478"/>
    </source>
</evidence>